<dbReference type="STRING" id="58343.AQJ46_06600"/>
<organism evidence="2 3">
    <name type="scientific">Streptomyces canus</name>
    <dbReference type="NCBI Taxonomy" id="58343"/>
    <lineage>
        <taxon>Bacteria</taxon>
        <taxon>Bacillati</taxon>
        <taxon>Actinomycetota</taxon>
        <taxon>Actinomycetes</taxon>
        <taxon>Kitasatosporales</taxon>
        <taxon>Streptomycetaceae</taxon>
        <taxon>Streptomyces</taxon>
        <taxon>Streptomyces aurantiacus group</taxon>
    </lineage>
</organism>
<evidence type="ECO:0000256" key="1">
    <source>
        <dbReference type="SAM" id="Phobius"/>
    </source>
</evidence>
<evidence type="ECO:0000313" key="3">
    <source>
        <dbReference type="Proteomes" id="UP000053669"/>
    </source>
</evidence>
<comment type="caution">
    <text evidence="2">The sequence shown here is derived from an EMBL/GenBank/DDBJ whole genome shotgun (WGS) entry which is preliminary data.</text>
</comment>
<reference evidence="2 3" key="1">
    <citation type="submission" date="2015-10" db="EMBL/GenBank/DDBJ databases">
        <title>Draft genome sequence of Streptomyces canus DSM 40017, type strain for the species Streptomyces canus.</title>
        <authorList>
            <person name="Ruckert C."/>
            <person name="Winkler A."/>
            <person name="Kalinowski J."/>
            <person name="Kampfer P."/>
            <person name="Glaeser S."/>
        </authorList>
    </citation>
    <scope>NUCLEOTIDE SEQUENCE [LARGE SCALE GENOMIC DNA]</scope>
    <source>
        <strain evidence="2 3">DSM 40017</strain>
    </source>
</reference>
<keyword evidence="1" id="KW-1133">Transmembrane helix</keyword>
<accession>A0A101SHV5</accession>
<dbReference type="AlphaFoldDB" id="A0A101SHV5"/>
<keyword evidence="1" id="KW-0472">Membrane</keyword>
<proteinExistence type="predicted"/>
<protein>
    <submittedName>
        <fullName evidence="2">Uncharacterized protein</fullName>
    </submittedName>
</protein>
<gene>
    <name evidence="2" type="ORF">AQJ46_06600</name>
</gene>
<evidence type="ECO:0000313" key="2">
    <source>
        <dbReference type="EMBL" id="KUN73943.1"/>
    </source>
</evidence>
<dbReference type="EMBL" id="LMWU01000005">
    <property type="protein sequence ID" value="KUN73943.1"/>
    <property type="molecule type" value="Genomic_DNA"/>
</dbReference>
<feature type="transmembrane region" description="Helical" evidence="1">
    <location>
        <begin position="46"/>
        <end position="64"/>
    </location>
</feature>
<dbReference type="Proteomes" id="UP000053669">
    <property type="component" value="Unassembled WGS sequence"/>
</dbReference>
<name>A0A101SHV5_9ACTN</name>
<keyword evidence="1" id="KW-0812">Transmembrane</keyword>
<dbReference type="RefSeq" id="WP_059204696.1">
    <property type="nucleotide sequence ID" value="NZ_CP107730.1"/>
</dbReference>
<sequence>MNRTQREAAVRQIMERGTPQVPADLYGDVVRRGSRMLRRRTAARRIMWLLLFAASVAFVVWALTARPWVEPPSTTTPPMRGW</sequence>